<dbReference type="Proteomes" id="UP000245263">
    <property type="component" value="Chromosome 1"/>
</dbReference>
<dbReference type="RefSeq" id="WP_109020621.1">
    <property type="nucleotide sequence ID" value="NZ_AP025028.1"/>
</dbReference>
<evidence type="ECO:0000313" key="1">
    <source>
        <dbReference type="EMBL" id="BDA77942.1"/>
    </source>
</evidence>
<organism evidence="1 2">
    <name type="scientific">Leptospira kobayashii</name>
    <dbReference type="NCBI Taxonomy" id="1917830"/>
    <lineage>
        <taxon>Bacteria</taxon>
        <taxon>Pseudomonadati</taxon>
        <taxon>Spirochaetota</taxon>
        <taxon>Spirochaetia</taxon>
        <taxon>Leptospirales</taxon>
        <taxon>Leptospiraceae</taxon>
        <taxon>Leptospira</taxon>
    </lineage>
</organism>
<gene>
    <name evidence="1" type="ORF">LPTSP3_g08720</name>
</gene>
<reference evidence="1 2" key="1">
    <citation type="submission" date="2021-08" db="EMBL/GenBank/DDBJ databases">
        <title>Complete genome sequence of Leptospira kobayashii strain E30.</title>
        <authorList>
            <person name="Nakao R."/>
            <person name="Nakamura S."/>
            <person name="Masuzawa T."/>
            <person name="Koizumi N."/>
        </authorList>
    </citation>
    <scope>NUCLEOTIDE SEQUENCE [LARGE SCALE GENOMIC DNA]</scope>
    <source>
        <strain evidence="1 2">E30</strain>
    </source>
</reference>
<dbReference type="EMBL" id="AP025028">
    <property type="protein sequence ID" value="BDA77942.1"/>
    <property type="molecule type" value="Genomic_DNA"/>
</dbReference>
<evidence type="ECO:0008006" key="3">
    <source>
        <dbReference type="Google" id="ProtNLM"/>
    </source>
</evidence>
<sequence length="341" mass="39150">MGRILIIFVFFLAVILPSFLGGEPKSLKPILKQAAPKSVHNTDSKSEIVVNHFGVKLYLFPDRKSNVLKTIQFGERLFYDSSSLEPNSAEWVPVVTEEKLAGFLLRNTLLLVSKNKFLSTVLFEADKLLKLNSTGLEQRMEIADSLFRHAGTGEFRGDDFTLIKAKAGFALIKSIDILNEKNIKADSSKEILDFLKRHESKLLFDYSAGKYYVDANYFWKLVENHPNTKHSDYAGYLAAEASPDVECQRDLACELEKLRRSKMKYIYFFPNGNYVSMYSKSVVAKLKEITKDPESIACFQPAPQNIQVEINTMYRYVQDYSLRYRKEILPYIQILQKECLK</sequence>
<protein>
    <recommendedName>
        <fullName evidence="3">SH3 domain-containing protein</fullName>
    </recommendedName>
</protein>
<evidence type="ECO:0000313" key="2">
    <source>
        <dbReference type="Proteomes" id="UP000245263"/>
    </source>
</evidence>
<keyword evidence="2" id="KW-1185">Reference proteome</keyword>
<name>A0ABN6KAI0_9LEPT</name>
<proteinExistence type="predicted"/>
<accession>A0ABN6KAI0</accession>